<sequence length="177" mass="20399">MDINPSANEKKILKKEYPEQYSEFIRRLEIATANVGRGLKIVEKHLRSGEEARNQYVELSDFLAFGIKMRWQGLEPMQEGLEPTEETSQIVSDKAIPDPSKELDSRIENNYLRIIHVLLSEVFPDLDLKNTTRLAKELSELAANQKNQNHEIPDIPKGETLRKYIGKIRDLNNRAVD</sequence>
<proteinExistence type="predicted"/>
<gene>
    <name evidence="1" type="ORF">CPter291_0998</name>
</gene>
<keyword evidence="2" id="KW-1185">Reference proteome</keyword>
<dbReference type="Proteomes" id="UP000074914">
    <property type="component" value="Chromosome"/>
</dbReference>
<evidence type="ECO:0000313" key="1">
    <source>
        <dbReference type="EMBL" id="AMP13276.1"/>
    </source>
</evidence>
<organism evidence="1 2">
    <name type="scientific">Collimonas pratensis</name>
    <dbReference type="NCBI Taxonomy" id="279113"/>
    <lineage>
        <taxon>Bacteria</taxon>
        <taxon>Pseudomonadati</taxon>
        <taxon>Pseudomonadota</taxon>
        <taxon>Betaproteobacteria</taxon>
        <taxon>Burkholderiales</taxon>
        <taxon>Oxalobacteraceae</taxon>
        <taxon>Collimonas</taxon>
    </lineage>
</organism>
<dbReference type="EMBL" id="CP013236">
    <property type="protein sequence ID" value="AMP13276.1"/>
    <property type="molecule type" value="Genomic_DNA"/>
</dbReference>
<reference evidence="1 2" key="1">
    <citation type="submission" date="2015-11" db="EMBL/GenBank/DDBJ databases">
        <title>Exploring the genomic traits of fungus-feeding bacterial genus Collimonas.</title>
        <authorList>
            <person name="Song C."/>
            <person name="Schmidt R."/>
            <person name="de Jager V."/>
            <person name="Krzyzanowska D."/>
            <person name="Jongedijk E."/>
            <person name="Cankar K."/>
            <person name="Beekwilder J."/>
            <person name="van Veen A."/>
            <person name="de Boer W."/>
            <person name="van Veen J.A."/>
            <person name="Garbeva P."/>
        </authorList>
    </citation>
    <scope>NUCLEOTIDE SEQUENCE [LARGE SCALE GENOMIC DNA]</scope>
    <source>
        <strain evidence="1 2">Ter291</strain>
    </source>
</reference>
<protein>
    <submittedName>
        <fullName evidence="1">Uncharacterized protein</fullName>
    </submittedName>
</protein>
<evidence type="ECO:0000313" key="2">
    <source>
        <dbReference type="Proteomes" id="UP000074914"/>
    </source>
</evidence>
<accession>A0ABN4M507</accession>
<name>A0ABN4M507_9BURK</name>